<dbReference type="RefSeq" id="WP_105216362.1">
    <property type="nucleotide sequence ID" value="NZ_CP027062.1"/>
</dbReference>
<dbReference type="InterPro" id="IPR019734">
    <property type="entry name" value="TPR_rpt"/>
</dbReference>
<dbReference type="SUPFAM" id="SSF48452">
    <property type="entry name" value="TPR-like"/>
    <property type="match status" value="2"/>
</dbReference>
<evidence type="ECO:0000256" key="2">
    <source>
        <dbReference type="SAM" id="Phobius"/>
    </source>
</evidence>
<gene>
    <name evidence="3" type="ORF">C5O00_08015</name>
</gene>
<dbReference type="Gene3D" id="1.25.40.10">
    <property type="entry name" value="Tetratricopeptide repeat domain"/>
    <property type="match status" value="2"/>
</dbReference>
<dbReference type="Gene3D" id="3.40.50.10070">
    <property type="entry name" value="TolB, N-terminal domain"/>
    <property type="match status" value="1"/>
</dbReference>
<feature type="transmembrane region" description="Helical" evidence="2">
    <location>
        <begin position="95"/>
        <end position="116"/>
    </location>
</feature>
<keyword evidence="2" id="KW-1133">Transmembrane helix</keyword>
<keyword evidence="2" id="KW-0472">Membrane</keyword>
<dbReference type="AlphaFoldDB" id="A0A2S0HWQ6"/>
<dbReference type="Proteomes" id="UP000238442">
    <property type="component" value="Chromosome"/>
</dbReference>
<evidence type="ECO:0000313" key="4">
    <source>
        <dbReference type="Proteomes" id="UP000238442"/>
    </source>
</evidence>
<keyword evidence="2" id="KW-0812">Transmembrane</keyword>
<keyword evidence="4" id="KW-1185">Reference proteome</keyword>
<accession>A0A2S0HWQ6</accession>
<dbReference type="PROSITE" id="PS50005">
    <property type="entry name" value="TPR"/>
    <property type="match status" value="1"/>
</dbReference>
<dbReference type="InterPro" id="IPR011990">
    <property type="entry name" value="TPR-like_helical_dom_sf"/>
</dbReference>
<evidence type="ECO:0000256" key="1">
    <source>
        <dbReference type="PROSITE-ProRule" id="PRU00339"/>
    </source>
</evidence>
<reference evidence="3 4" key="1">
    <citation type="submission" date="2018-02" db="EMBL/GenBank/DDBJ databases">
        <title>Genomic analysis of the strain RR4-38 isolated from a seawater recirculating aquaculture system.</title>
        <authorList>
            <person name="Kim Y.-S."/>
            <person name="Jang Y.H."/>
            <person name="Kim K.-H."/>
        </authorList>
    </citation>
    <scope>NUCLEOTIDE SEQUENCE [LARGE SCALE GENOMIC DNA]</scope>
    <source>
        <strain evidence="3 4">RR4-38</strain>
    </source>
</reference>
<feature type="transmembrane region" description="Helical" evidence="2">
    <location>
        <begin position="46"/>
        <end position="68"/>
    </location>
</feature>
<protein>
    <recommendedName>
        <fullName evidence="5">TolB amino-terminal domain-containing protein</fullName>
    </recommendedName>
</protein>
<feature type="transmembrane region" description="Helical" evidence="2">
    <location>
        <begin position="20"/>
        <end position="40"/>
    </location>
</feature>
<sequence length="589" mass="67530">MRMGSFFKELKSRNVLKAALAYVIFSWVSIQAASILFSIFDVSKFWLQFFVIVLIVGLGIWLSISWHFEIGPGGIKRIRTTGSEKPKSFLRRFSVNYAILLLITSLIVFSSLFIYLHMEPKTNENLATATTNPEVKGEKSIAVLAFLDLSPNRDNEYFSDGISEEILNHLSKNPELRIISRTSCFSFKNKNVDVRTIGKELNANYVLEGSVRRVDSNLRITVQLIRAYDGVHLWSETYQRQMADVFQVQEDIARNVMQNLNTSLFGKKIEETQPGAYTAFLQAKNLSLRYTEESADAGLKLIDQSLAIDSTYAPSWLLKSKLHFQIKVYTNDNEASNKALYAAEKAISLNPDFAEAYAWLGRFNVINSNFTDAFSYFEKALSLNSESSEVLRNVSSYPAISLDDRILLLQNAQTIDPLDAGNYRMLAIFYFFQSEFELALESMDNYLKYQPYGNGDHGLRGEILSWLGCKDEAMMEIEKEEDDFSKAYSDVMASLVLEVEDAAAKVETNKHLFTDDQPYLLAQMYAYMNKKDKAYQLLEKALDVNDYDMYFQLKNDPYMVHLKEELRYKDLLKKMKVPKTLELKLKLQT</sequence>
<evidence type="ECO:0000313" key="3">
    <source>
        <dbReference type="EMBL" id="AVI51121.1"/>
    </source>
</evidence>
<dbReference type="EMBL" id="CP027062">
    <property type="protein sequence ID" value="AVI51121.1"/>
    <property type="molecule type" value="Genomic_DNA"/>
</dbReference>
<organism evidence="3 4">
    <name type="scientific">Pukyongia salina</name>
    <dbReference type="NCBI Taxonomy" id="2094025"/>
    <lineage>
        <taxon>Bacteria</taxon>
        <taxon>Pseudomonadati</taxon>
        <taxon>Bacteroidota</taxon>
        <taxon>Flavobacteriia</taxon>
        <taxon>Flavobacteriales</taxon>
        <taxon>Flavobacteriaceae</taxon>
        <taxon>Pukyongia</taxon>
    </lineage>
</organism>
<name>A0A2S0HWQ6_9FLAO</name>
<dbReference type="KEGG" id="aue:C5O00_08015"/>
<evidence type="ECO:0008006" key="5">
    <source>
        <dbReference type="Google" id="ProtNLM"/>
    </source>
</evidence>
<keyword evidence="1" id="KW-0802">TPR repeat</keyword>
<feature type="repeat" description="TPR" evidence="1">
    <location>
        <begin position="354"/>
        <end position="387"/>
    </location>
</feature>
<proteinExistence type="predicted"/>